<comment type="caution">
    <text evidence="2">The sequence shown here is derived from an EMBL/GenBank/DDBJ whole genome shotgun (WGS) entry which is preliminary data.</text>
</comment>
<dbReference type="Proteomes" id="UP000236000">
    <property type="component" value="Unassembled WGS sequence"/>
</dbReference>
<feature type="region of interest" description="Disordered" evidence="1">
    <location>
        <begin position="1"/>
        <end position="56"/>
    </location>
</feature>
<dbReference type="RefSeq" id="WP_102715448.1">
    <property type="nucleotide sequence ID" value="NZ_PJKA01000013.1"/>
</dbReference>
<evidence type="ECO:0000313" key="2">
    <source>
        <dbReference type="EMBL" id="PNC17161.1"/>
    </source>
</evidence>
<sequence length="70" mass="8266">MTTEPAEGFPESVERCMREKKPEGATLLREGRIGRSKGKKKGRDARRAWQSEEDLKRHNLREELTEAWRR</sequence>
<feature type="compositionally biased region" description="Basic residues" evidence="1">
    <location>
        <begin position="34"/>
        <end position="44"/>
    </location>
</feature>
<proteinExistence type="predicted"/>
<evidence type="ECO:0000256" key="1">
    <source>
        <dbReference type="SAM" id="MobiDB-lite"/>
    </source>
</evidence>
<protein>
    <submittedName>
        <fullName evidence="2">Uncharacterized protein</fullName>
    </submittedName>
</protein>
<organism evidence="2 3">
    <name type="scientific">Akkermansia muciniphila</name>
    <dbReference type="NCBI Taxonomy" id="239935"/>
    <lineage>
        <taxon>Bacteria</taxon>
        <taxon>Pseudomonadati</taxon>
        <taxon>Verrucomicrobiota</taxon>
        <taxon>Verrucomicrobiia</taxon>
        <taxon>Verrucomicrobiales</taxon>
        <taxon>Akkermansiaceae</taxon>
        <taxon>Akkermansia</taxon>
    </lineage>
</organism>
<dbReference type="EMBL" id="PJKA01000013">
    <property type="protein sequence ID" value="PNC17161.1"/>
    <property type="molecule type" value="Genomic_DNA"/>
</dbReference>
<evidence type="ECO:0000313" key="3">
    <source>
        <dbReference type="Proteomes" id="UP000236000"/>
    </source>
</evidence>
<feature type="compositionally biased region" description="Basic and acidic residues" evidence="1">
    <location>
        <begin position="45"/>
        <end position="56"/>
    </location>
</feature>
<feature type="compositionally biased region" description="Basic and acidic residues" evidence="1">
    <location>
        <begin position="12"/>
        <end position="33"/>
    </location>
</feature>
<gene>
    <name evidence="2" type="ORF">CXU22_11060</name>
</gene>
<dbReference type="AlphaFoldDB" id="A0A2N8HBC1"/>
<reference evidence="2 3" key="1">
    <citation type="journal article" date="2017" name="BMC Genomics">
        <title>Genome sequencing of 39 Akkermansia muciniphila isolates reveals its population structure, genomic and functional diverisity, and global distribution in mammalian gut microbiotas.</title>
        <authorList>
            <person name="Guo X."/>
            <person name="Li S."/>
            <person name="Zhang J."/>
            <person name="Wu F."/>
            <person name="Li X."/>
            <person name="Wu D."/>
            <person name="Zhang M."/>
            <person name="Ou Z."/>
            <person name="Jie Z."/>
            <person name="Yan Q."/>
            <person name="Li P."/>
            <person name="Yi J."/>
            <person name="Peng Y."/>
        </authorList>
    </citation>
    <scope>NUCLEOTIDE SEQUENCE [LARGE SCALE GENOMIC DNA]</scope>
    <source>
        <strain evidence="2 3">GP24</strain>
    </source>
</reference>
<name>A0A2N8HBC1_9BACT</name>
<accession>A0A2N8HBC1</accession>